<accession>A0AAD5XKD4</accession>
<dbReference type="SUPFAM" id="SSF56112">
    <property type="entry name" value="Protein kinase-like (PK-like)"/>
    <property type="match status" value="1"/>
</dbReference>
<sequence length="446" mass="47368">MATGADRLELLRQGKLAGCAELDLTGLGLSEFPLEVLALAPSLVKLDLSRNALSALPDEIASLTNLEILFCSSNHFAVFPAAIAACPRLSTVAFKQNKMSRIPKGALSPSLRWLILTDNQINALPEDIGVCTRLEKLMLAGNSLTRLPDSLARCSKLALLRISANKFSHFPRVLGELPNLTWLAFAGNAFSNDQADRLLRQEGFDVPPIQWNNMELHEKLGEGASGVIYRANWSKSEGEVIKTAVKLFKGAVTSDGLPHNEMQASLLSASHSHTNLIPILGQIVGHPQSAEGLVFALIAPTYTNLAGPPSMTTCTRDVYPEGTAFSPEATLACVQGIAAAASHLHARGIAHGDLYAHNILIDAATGHALLGDFGAASPFDPTDDGICGTVVRRAEARALGFLIEEMLLLTTTEAGPLVEGMRAARTLCDKAGVSSNEIAMALGRLA</sequence>
<dbReference type="Pfam" id="PF07714">
    <property type="entry name" value="PK_Tyr_Ser-Thr"/>
    <property type="match status" value="1"/>
</dbReference>
<organism evidence="5 6">
    <name type="scientific">Geranomyces variabilis</name>
    <dbReference type="NCBI Taxonomy" id="109894"/>
    <lineage>
        <taxon>Eukaryota</taxon>
        <taxon>Fungi</taxon>
        <taxon>Fungi incertae sedis</taxon>
        <taxon>Chytridiomycota</taxon>
        <taxon>Chytridiomycota incertae sedis</taxon>
        <taxon>Chytridiomycetes</taxon>
        <taxon>Spizellomycetales</taxon>
        <taxon>Powellomycetaceae</taxon>
        <taxon>Geranomyces</taxon>
    </lineage>
</organism>
<evidence type="ECO:0000256" key="1">
    <source>
        <dbReference type="ARBA" id="ARBA00022614"/>
    </source>
</evidence>
<dbReference type="PANTHER" id="PTHR48051">
    <property type="match status" value="1"/>
</dbReference>
<dbReference type="Gene3D" id="3.30.200.20">
    <property type="entry name" value="Phosphorylase Kinase, domain 1"/>
    <property type="match status" value="1"/>
</dbReference>
<gene>
    <name evidence="5" type="ORF">HDU87_006478</name>
</gene>
<evidence type="ECO:0000313" key="6">
    <source>
        <dbReference type="Proteomes" id="UP001212152"/>
    </source>
</evidence>
<keyword evidence="3" id="KW-0067">ATP-binding</keyword>
<feature type="domain" description="Protein kinase" evidence="4">
    <location>
        <begin position="214"/>
        <end position="446"/>
    </location>
</feature>
<name>A0AAD5XKD4_9FUNG</name>
<dbReference type="SMART" id="SM00369">
    <property type="entry name" value="LRR_TYP"/>
    <property type="match status" value="4"/>
</dbReference>
<evidence type="ECO:0000256" key="2">
    <source>
        <dbReference type="ARBA" id="ARBA00022737"/>
    </source>
</evidence>
<feature type="binding site" evidence="3">
    <location>
        <position position="246"/>
    </location>
    <ligand>
        <name>ATP</name>
        <dbReference type="ChEBI" id="CHEBI:30616"/>
    </ligand>
</feature>
<dbReference type="SUPFAM" id="SSF52058">
    <property type="entry name" value="L domain-like"/>
    <property type="match status" value="1"/>
</dbReference>
<evidence type="ECO:0000313" key="5">
    <source>
        <dbReference type="EMBL" id="KAJ3175081.1"/>
    </source>
</evidence>
<dbReference type="EMBL" id="JADGJQ010000056">
    <property type="protein sequence ID" value="KAJ3175081.1"/>
    <property type="molecule type" value="Genomic_DNA"/>
</dbReference>
<dbReference type="InterPro" id="IPR011009">
    <property type="entry name" value="Kinase-like_dom_sf"/>
</dbReference>
<dbReference type="GO" id="GO:0005524">
    <property type="term" value="F:ATP binding"/>
    <property type="evidence" value="ECO:0007669"/>
    <property type="project" value="UniProtKB-UniRule"/>
</dbReference>
<dbReference type="InterPro" id="IPR017441">
    <property type="entry name" value="Protein_kinase_ATP_BS"/>
</dbReference>
<dbReference type="InterPro" id="IPR032675">
    <property type="entry name" value="LRR_dom_sf"/>
</dbReference>
<dbReference type="InterPro" id="IPR001245">
    <property type="entry name" value="Ser-Thr/Tyr_kinase_cat_dom"/>
</dbReference>
<dbReference type="GO" id="GO:0005737">
    <property type="term" value="C:cytoplasm"/>
    <property type="evidence" value="ECO:0007669"/>
    <property type="project" value="TreeGrafter"/>
</dbReference>
<keyword evidence="6" id="KW-1185">Reference proteome</keyword>
<reference evidence="5" key="1">
    <citation type="submission" date="2020-05" db="EMBL/GenBank/DDBJ databases">
        <title>Phylogenomic resolution of chytrid fungi.</title>
        <authorList>
            <person name="Stajich J.E."/>
            <person name="Amses K."/>
            <person name="Simmons R."/>
            <person name="Seto K."/>
            <person name="Myers J."/>
            <person name="Bonds A."/>
            <person name="Quandt C.A."/>
            <person name="Barry K."/>
            <person name="Liu P."/>
            <person name="Grigoriev I."/>
            <person name="Longcore J.E."/>
            <person name="James T.Y."/>
        </authorList>
    </citation>
    <scope>NUCLEOTIDE SEQUENCE</scope>
    <source>
        <strain evidence="5">JEL0379</strain>
    </source>
</reference>
<dbReference type="InterPro" id="IPR003591">
    <property type="entry name" value="Leu-rich_rpt_typical-subtyp"/>
</dbReference>
<dbReference type="SMART" id="SM00220">
    <property type="entry name" value="S_TKc"/>
    <property type="match status" value="1"/>
</dbReference>
<keyword evidence="1" id="KW-0433">Leucine-rich repeat</keyword>
<dbReference type="Proteomes" id="UP001212152">
    <property type="component" value="Unassembled WGS sequence"/>
</dbReference>
<dbReference type="GO" id="GO:0004672">
    <property type="term" value="F:protein kinase activity"/>
    <property type="evidence" value="ECO:0007669"/>
    <property type="project" value="InterPro"/>
</dbReference>
<dbReference type="PANTHER" id="PTHR48051:SF1">
    <property type="entry name" value="RAS SUPPRESSOR PROTEIN 1"/>
    <property type="match status" value="1"/>
</dbReference>
<evidence type="ECO:0000256" key="3">
    <source>
        <dbReference type="PROSITE-ProRule" id="PRU10141"/>
    </source>
</evidence>
<keyword evidence="2" id="KW-0677">Repeat</keyword>
<dbReference type="PROSITE" id="PS50011">
    <property type="entry name" value="PROTEIN_KINASE_DOM"/>
    <property type="match status" value="1"/>
</dbReference>
<keyword evidence="3" id="KW-0547">Nucleotide-binding</keyword>
<dbReference type="InterPro" id="IPR050216">
    <property type="entry name" value="LRR_domain-containing"/>
</dbReference>
<evidence type="ECO:0000259" key="4">
    <source>
        <dbReference type="PROSITE" id="PS50011"/>
    </source>
</evidence>
<protein>
    <recommendedName>
        <fullName evidence="4">Protein kinase domain-containing protein</fullName>
    </recommendedName>
</protein>
<dbReference type="PROSITE" id="PS00107">
    <property type="entry name" value="PROTEIN_KINASE_ATP"/>
    <property type="match status" value="1"/>
</dbReference>
<dbReference type="Gene3D" id="1.10.510.10">
    <property type="entry name" value="Transferase(Phosphotransferase) domain 1"/>
    <property type="match status" value="1"/>
</dbReference>
<dbReference type="AlphaFoldDB" id="A0AAD5XKD4"/>
<dbReference type="InterPro" id="IPR001611">
    <property type="entry name" value="Leu-rich_rpt"/>
</dbReference>
<proteinExistence type="predicted"/>
<dbReference type="Pfam" id="PF13855">
    <property type="entry name" value="LRR_8"/>
    <property type="match status" value="1"/>
</dbReference>
<dbReference type="Gene3D" id="3.80.10.10">
    <property type="entry name" value="Ribonuclease Inhibitor"/>
    <property type="match status" value="2"/>
</dbReference>
<comment type="caution">
    <text evidence="5">The sequence shown here is derived from an EMBL/GenBank/DDBJ whole genome shotgun (WGS) entry which is preliminary data.</text>
</comment>
<dbReference type="InterPro" id="IPR000719">
    <property type="entry name" value="Prot_kinase_dom"/>
</dbReference>
<dbReference type="Pfam" id="PF00560">
    <property type="entry name" value="LRR_1"/>
    <property type="match status" value="1"/>
</dbReference>